<accession>A0AAX6DHK3</accession>
<comment type="caution">
    <text evidence="6">The sequence shown here is derived from an EMBL/GenBank/DDBJ whole genome shotgun (WGS) entry which is preliminary data.</text>
</comment>
<protein>
    <submittedName>
        <fullName evidence="6">Protein DCL, chloroplastic</fullName>
    </submittedName>
</protein>
<feature type="compositionally biased region" description="Pro residues" evidence="5">
    <location>
        <begin position="65"/>
        <end position="74"/>
    </location>
</feature>
<dbReference type="Proteomes" id="UP001140949">
    <property type="component" value="Unassembled WGS sequence"/>
</dbReference>
<dbReference type="PANTHER" id="PTHR33415:SF4">
    <property type="entry name" value="DCL PROTEIN (DUF3223)"/>
    <property type="match status" value="1"/>
</dbReference>
<dbReference type="EMBL" id="JANAVB010044468">
    <property type="protein sequence ID" value="KAJ6791236.1"/>
    <property type="molecule type" value="Genomic_DNA"/>
</dbReference>
<dbReference type="GO" id="GO:0009658">
    <property type="term" value="P:chloroplast organization"/>
    <property type="evidence" value="ECO:0007669"/>
    <property type="project" value="TreeGrafter"/>
</dbReference>
<evidence type="ECO:0000256" key="2">
    <source>
        <dbReference type="ARBA" id="ARBA00022528"/>
    </source>
</evidence>
<dbReference type="GO" id="GO:1901259">
    <property type="term" value="P:chloroplast rRNA processing"/>
    <property type="evidence" value="ECO:0007669"/>
    <property type="project" value="UniProtKB-ARBA"/>
</dbReference>
<feature type="region of interest" description="Disordered" evidence="5">
    <location>
        <begin position="43"/>
        <end position="78"/>
    </location>
</feature>
<keyword evidence="8" id="KW-1185">Reference proteome</keyword>
<dbReference type="Pfam" id="PF11523">
    <property type="entry name" value="DUF3223"/>
    <property type="match status" value="1"/>
</dbReference>
<keyword evidence="3" id="KW-0934">Plastid</keyword>
<name>A0AAX6DHK3_IRIPA</name>
<feature type="compositionally biased region" description="Low complexity" evidence="5">
    <location>
        <begin position="43"/>
        <end position="54"/>
    </location>
</feature>
<sequence length="205" mass="23244">MASPTVTLLLHRALPLLRSRAAPFRRCSSDAFSALEWLSAAPAGEAAPPSSSSPTAILGGASATPPKPPKPPIPVNSWADHPDFRRWKEKEEEILSDIEPITLLAKEILHSDRYQDGERLSDEDEKEVVEKLLNYHPHSEDKIGCGLDSLMVDRHPTFRNSRCLFVIRTDGGWIDFSYQKCLRAYIRQKYPSHAEKFIREHFKRT</sequence>
<evidence type="ECO:0000256" key="1">
    <source>
        <dbReference type="ARBA" id="ARBA00004229"/>
    </source>
</evidence>
<reference evidence="6" key="1">
    <citation type="journal article" date="2023" name="GigaByte">
        <title>Genome assembly of the bearded iris, Iris pallida Lam.</title>
        <authorList>
            <person name="Bruccoleri R.E."/>
            <person name="Oakeley E.J."/>
            <person name="Faust A.M.E."/>
            <person name="Altorfer M."/>
            <person name="Dessus-Babus S."/>
            <person name="Burckhardt D."/>
            <person name="Oertli M."/>
            <person name="Naumann U."/>
            <person name="Petersen F."/>
            <person name="Wong J."/>
        </authorList>
    </citation>
    <scope>NUCLEOTIDE SEQUENCE</scope>
    <source>
        <strain evidence="6">GSM-AAB239-AS_SAM_17_03QT</strain>
    </source>
</reference>
<organism evidence="6 8">
    <name type="scientific">Iris pallida</name>
    <name type="common">Sweet iris</name>
    <dbReference type="NCBI Taxonomy" id="29817"/>
    <lineage>
        <taxon>Eukaryota</taxon>
        <taxon>Viridiplantae</taxon>
        <taxon>Streptophyta</taxon>
        <taxon>Embryophyta</taxon>
        <taxon>Tracheophyta</taxon>
        <taxon>Spermatophyta</taxon>
        <taxon>Magnoliopsida</taxon>
        <taxon>Liliopsida</taxon>
        <taxon>Asparagales</taxon>
        <taxon>Iridaceae</taxon>
        <taxon>Iridoideae</taxon>
        <taxon>Irideae</taxon>
        <taxon>Iris</taxon>
    </lineage>
</organism>
<comment type="subcellular location">
    <subcellularLocation>
        <location evidence="1">Plastid</location>
        <location evidence="1">Chloroplast</location>
    </subcellularLocation>
</comment>
<evidence type="ECO:0000313" key="6">
    <source>
        <dbReference type="EMBL" id="KAJ6791236.1"/>
    </source>
</evidence>
<dbReference type="EMBL" id="JANAVB010003399">
    <property type="protein sequence ID" value="KAJ6849834.1"/>
    <property type="molecule type" value="Genomic_DNA"/>
</dbReference>
<evidence type="ECO:0000313" key="7">
    <source>
        <dbReference type="EMBL" id="KAJ6849834.1"/>
    </source>
</evidence>
<dbReference type="PANTHER" id="PTHR33415">
    <property type="entry name" value="PROTEIN EMBRYO DEFECTIVE 514"/>
    <property type="match status" value="1"/>
</dbReference>
<keyword evidence="2" id="KW-0150">Chloroplast</keyword>
<reference evidence="6" key="2">
    <citation type="submission" date="2023-04" db="EMBL/GenBank/DDBJ databases">
        <authorList>
            <person name="Bruccoleri R.E."/>
            <person name="Oakeley E.J."/>
            <person name="Faust A.-M."/>
            <person name="Dessus-Babus S."/>
            <person name="Altorfer M."/>
            <person name="Burckhardt D."/>
            <person name="Oertli M."/>
            <person name="Naumann U."/>
            <person name="Petersen F."/>
            <person name="Wong J."/>
        </authorList>
    </citation>
    <scope>NUCLEOTIDE SEQUENCE</scope>
    <source>
        <strain evidence="6">GSM-AAB239-AS_SAM_17_03QT</strain>
        <tissue evidence="6">Leaf</tissue>
    </source>
</reference>
<dbReference type="GO" id="GO:0009507">
    <property type="term" value="C:chloroplast"/>
    <property type="evidence" value="ECO:0007669"/>
    <property type="project" value="UniProtKB-SubCell"/>
</dbReference>
<evidence type="ECO:0000313" key="8">
    <source>
        <dbReference type="Proteomes" id="UP001140949"/>
    </source>
</evidence>
<keyword evidence="4" id="KW-0809">Transit peptide</keyword>
<proteinExistence type="predicted"/>
<evidence type="ECO:0000256" key="3">
    <source>
        <dbReference type="ARBA" id="ARBA00022640"/>
    </source>
</evidence>
<dbReference type="FunFam" id="3.10.450.40:FF:000008">
    <property type="entry name" value="Protein DCL, chloroplastic"/>
    <property type="match status" value="1"/>
</dbReference>
<dbReference type="Gene3D" id="3.10.450.40">
    <property type="match status" value="1"/>
</dbReference>
<gene>
    <name evidence="6" type="ORF">M6B38_245255</name>
    <name evidence="7" type="ORF">M6B38_267080</name>
</gene>
<dbReference type="InterPro" id="IPR044673">
    <property type="entry name" value="DCL-like"/>
</dbReference>
<dbReference type="AlphaFoldDB" id="A0AAX6DHK3"/>
<evidence type="ECO:0000256" key="4">
    <source>
        <dbReference type="ARBA" id="ARBA00022946"/>
    </source>
</evidence>
<evidence type="ECO:0000256" key="5">
    <source>
        <dbReference type="SAM" id="MobiDB-lite"/>
    </source>
</evidence>